<keyword evidence="8" id="KW-0067">ATP-binding</keyword>
<keyword evidence="9 10" id="KW-0234">DNA repair</keyword>
<feature type="region of interest" description="Disordered" evidence="11">
    <location>
        <begin position="71"/>
        <end position="104"/>
    </location>
</feature>
<gene>
    <name evidence="13" type="ORF">KGF56_003336</name>
</gene>
<evidence type="ECO:0000256" key="11">
    <source>
        <dbReference type="SAM" id="MobiDB-lite"/>
    </source>
</evidence>
<dbReference type="InterPro" id="IPR032423">
    <property type="entry name" value="AAA_assoc_2"/>
</dbReference>
<keyword evidence="2" id="KW-0235">DNA replication</keyword>
<evidence type="ECO:0000256" key="7">
    <source>
        <dbReference type="ARBA" id="ARBA00022833"/>
    </source>
</evidence>
<dbReference type="SUPFAM" id="SSF52540">
    <property type="entry name" value="P-loop containing nucleoside triphosphate hydrolases"/>
    <property type="match status" value="1"/>
</dbReference>
<evidence type="ECO:0000259" key="12">
    <source>
        <dbReference type="PROSITE" id="PS51908"/>
    </source>
</evidence>
<keyword evidence="4" id="KW-0547">Nucleotide-binding</keyword>
<evidence type="ECO:0000256" key="4">
    <source>
        <dbReference type="ARBA" id="ARBA00022741"/>
    </source>
</evidence>
<dbReference type="SMART" id="SM00382">
    <property type="entry name" value="AAA"/>
    <property type="match status" value="1"/>
</dbReference>
<dbReference type="EMBL" id="JAHUZD010000118">
    <property type="protein sequence ID" value="KAI3403906.1"/>
    <property type="molecule type" value="Genomic_DNA"/>
</dbReference>
<feature type="compositionally biased region" description="Basic and acidic residues" evidence="11">
    <location>
        <begin position="705"/>
        <end position="715"/>
    </location>
</feature>
<dbReference type="Pfam" id="PF16193">
    <property type="entry name" value="AAA_assoc_2"/>
    <property type="match status" value="1"/>
</dbReference>
<feature type="region of interest" description="Disordered" evidence="11">
    <location>
        <begin position="656"/>
        <end position="727"/>
    </location>
</feature>
<dbReference type="AlphaFoldDB" id="A0AAI9SVM2"/>
<evidence type="ECO:0000256" key="1">
    <source>
        <dbReference type="ARBA" id="ARBA00008959"/>
    </source>
</evidence>
<dbReference type="InterPro" id="IPR003593">
    <property type="entry name" value="AAA+_ATPase"/>
</dbReference>
<evidence type="ECO:0000256" key="3">
    <source>
        <dbReference type="ARBA" id="ARBA00022723"/>
    </source>
</evidence>
<evidence type="ECO:0000313" key="13">
    <source>
        <dbReference type="EMBL" id="KAI3403906.1"/>
    </source>
</evidence>
<dbReference type="SUPFAM" id="SSF48019">
    <property type="entry name" value="post-AAA+ oligomerization domain-like"/>
    <property type="match status" value="1"/>
</dbReference>
<feature type="compositionally biased region" description="Basic and acidic residues" evidence="11">
    <location>
        <begin position="656"/>
        <end position="673"/>
    </location>
</feature>
<protein>
    <submittedName>
        <fullName evidence="13">MGS1</fullName>
    </submittedName>
</protein>
<dbReference type="InterPro" id="IPR008921">
    <property type="entry name" value="DNA_pol3_clamp-load_cplx_C"/>
</dbReference>
<dbReference type="InterPro" id="IPR003959">
    <property type="entry name" value="ATPase_AAA_core"/>
</dbReference>
<dbReference type="GO" id="GO:0006271">
    <property type="term" value="P:DNA strand elongation involved in DNA replication"/>
    <property type="evidence" value="ECO:0007669"/>
    <property type="project" value="UniProtKB-ARBA"/>
</dbReference>
<evidence type="ECO:0000256" key="9">
    <source>
        <dbReference type="ARBA" id="ARBA00023204"/>
    </source>
</evidence>
<dbReference type="Proteomes" id="UP001202479">
    <property type="component" value="Unassembled WGS sequence"/>
</dbReference>
<dbReference type="FunFam" id="1.10.3710.10:FF:000005">
    <property type="entry name" value="AAA family ATPase, putative"/>
    <property type="match status" value="1"/>
</dbReference>
<evidence type="ECO:0000313" key="14">
    <source>
        <dbReference type="Proteomes" id="UP001202479"/>
    </source>
</evidence>
<dbReference type="InterPro" id="IPR006642">
    <property type="entry name" value="Rad18_UBZ4"/>
</dbReference>
<dbReference type="Gene3D" id="1.20.272.10">
    <property type="match status" value="1"/>
</dbReference>
<feature type="compositionally biased region" description="Acidic residues" evidence="11">
    <location>
        <begin position="674"/>
        <end position="685"/>
    </location>
</feature>
<dbReference type="Gene3D" id="1.10.3710.10">
    <property type="entry name" value="DNA polymerase III clamp loader subunits, C-terminal domain"/>
    <property type="match status" value="1"/>
</dbReference>
<feature type="region of interest" description="Disordered" evidence="11">
    <location>
        <begin position="116"/>
        <end position="183"/>
    </location>
</feature>
<name>A0AAI9SVM2_9ASCO</name>
<keyword evidence="3" id="KW-0479">Metal-binding</keyword>
<evidence type="ECO:0000256" key="2">
    <source>
        <dbReference type="ARBA" id="ARBA00022705"/>
    </source>
</evidence>
<dbReference type="GO" id="GO:0005524">
    <property type="term" value="F:ATP binding"/>
    <property type="evidence" value="ECO:0007669"/>
    <property type="project" value="UniProtKB-KW"/>
</dbReference>
<evidence type="ECO:0000256" key="6">
    <source>
        <dbReference type="ARBA" id="ARBA00022771"/>
    </source>
</evidence>
<dbReference type="CDD" id="cd18139">
    <property type="entry name" value="HLD_clamp_RarA"/>
    <property type="match status" value="1"/>
</dbReference>
<dbReference type="GO" id="GO:0008270">
    <property type="term" value="F:zinc ion binding"/>
    <property type="evidence" value="ECO:0007669"/>
    <property type="project" value="UniProtKB-KW"/>
</dbReference>
<dbReference type="FunFam" id="1.20.272.10:FF:000001">
    <property type="entry name" value="Putative AAA family ATPase"/>
    <property type="match status" value="1"/>
</dbReference>
<dbReference type="Pfam" id="PF00004">
    <property type="entry name" value="AAA"/>
    <property type="match status" value="1"/>
</dbReference>
<evidence type="ECO:0000256" key="8">
    <source>
        <dbReference type="ARBA" id="ARBA00022840"/>
    </source>
</evidence>
<accession>A0AAI9SVM2</accession>
<dbReference type="GO" id="GO:0000731">
    <property type="term" value="P:DNA synthesis involved in DNA repair"/>
    <property type="evidence" value="ECO:0007669"/>
    <property type="project" value="TreeGrafter"/>
</dbReference>
<organism evidence="13 14">
    <name type="scientific">Candida oxycetoniae</name>
    <dbReference type="NCBI Taxonomy" id="497107"/>
    <lineage>
        <taxon>Eukaryota</taxon>
        <taxon>Fungi</taxon>
        <taxon>Dikarya</taxon>
        <taxon>Ascomycota</taxon>
        <taxon>Saccharomycotina</taxon>
        <taxon>Pichiomycetes</taxon>
        <taxon>Debaryomycetaceae</taxon>
        <taxon>Candida/Lodderomyces clade</taxon>
        <taxon>Candida</taxon>
    </lineage>
</organism>
<keyword evidence="5 10" id="KW-0227">DNA damage</keyword>
<evidence type="ECO:0000256" key="10">
    <source>
        <dbReference type="PROSITE-ProRule" id="PRU01256"/>
    </source>
</evidence>
<dbReference type="FunFam" id="3.40.50.300:FF:000137">
    <property type="entry name" value="Replication-associated recombination protein A"/>
    <property type="match status" value="1"/>
</dbReference>
<dbReference type="GO" id="GO:0003677">
    <property type="term" value="F:DNA binding"/>
    <property type="evidence" value="ECO:0007669"/>
    <property type="project" value="InterPro"/>
</dbReference>
<dbReference type="InterPro" id="IPR021886">
    <property type="entry name" value="MgsA_C"/>
</dbReference>
<dbReference type="GeneID" id="73380951"/>
<sequence>MNSICPVCSKPILKSLLERHVNSCLDNQEGKTKDGETTRLPSTSTIESIDVKPRKRDAFFALGLKADGHSLSESLKKRPKPESRSFIQHHHQTVKASHKDPKSLEEQFKIIAKGKEEMEEKEGKEEKEGGQNQKKLANKPETTESSSGSSSSSSSTSNSGSGGGGGSTISSQPPQTESRSNPKENIAELRRRANIPLAHRLRPKTLDEFIGQEKLLGKNAPLRNIIKADLIPSFLLWGPPGCGKTTLARIIARTTSCKFVELSGADSNAKHLKEVFTQAENQKRLTGQRTILFLDEIHRYNKAVQDLLLPILEKGICTVIGATTENPSFVLNNALLSRVHTFVMDSLTTESVVKILTRALFDINQIRRNLFHLHYMTLEDEAFTYIAELCMGDSRIALNILETVNAYLSSEEYNAKEVDGFRKQGVIKVTVGLLKQILKSRNFHQTYDRAGDAHYDIISAFHKSVRGSDPNAAMFYLVKMLSGGEDPMFILRRMIVIASEDIGLRDSSCLPFMMAAKEAVEFVGMPEGEIILAHCANKLARAPKSTKSYRSLRSAQKLISEHPEFTRLAVPIHLKNAPTGLMKEMGFGAEYKYNPKYENGIVNQTYFPDGMQPVKFLEDTHLGTLRDPNVADELYEQANEAKEDYEKYKRDKREFLKKEKESNDVPTENKNENDANDEMYYDEYNQDQRDGDSDDPDSTNNFGKSYDEFLDRDSQPEYFDEEVDILN</sequence>
<proteinExistence type="inferred from homology"/>
<feature type="domain" description="UBZ4-type" evidence="12">
    <location>
        <begin position="2"/>
        <end position="29"/>
    </location>
</feature>
<keyword evidence="14" id="KW-1185">Reference proteome</keyword>
<dbReference type="Gene3D" id="3.40.50.300">
    <property type="entry name" value="P-loop containing nucleotide triphosphate hydrolases"/>
    <property type="match status" value="1"/>
</dbReference>
<feature type="compositionally biased region" description="Low complexity" evidence="11">
    <location>
        <begin position="145"/>
        <end position="159"/>
    </location>
</feature>
<keyword evidence="7" id="KW-0862">Zinc</keyword>
<dbReference type="GO" id="GO:0016887">
    <property type="term" value="F:ATP hydrolysis activity"/>
    <property type="evidence" value="ECO:0007669"/>
    <property type="project" value="InterPro"/>
</dbReference>
<dbReference type="Gene3D" id="1.10.8.60">
    <property type="match status" value="1"/>
</dbReference>
<dbReference type="PANTHER" id="PTHR13779">
    <property type="entry name" value="WERNER HELICASE-INTERACTING PROTEIN 1 FAMILY MEMBER"/>
    <property type="match status" value="1"/>
</dbReference>
<dbReference type="PROSITE" id="PS51908">
    <property type="entry name" value="ZF_UBZ4"/>
    <property type="match status" value="1"/>
</dbReference>
<reference evidence="13" key="1">
    <citation type="journal article" date="2022" name="DNA Res.">
        <title>Genome analysis of five recently described species of the CUG-Ser clade uncovers Candida theae as a new hybrid lineage with pathogenic potential in the Candida parapsilosis species complex.</title>
        <authorList>
            <person name="Mixao V."/>
            <person name="Del Olmo V."/>
            <person name="Hegedusova E."/>
            <person name="Saus E."/>
            <person name="Pryszcz L."/>
            <person name="Cillingova A."/>
            <person name="Nosek J."/>
            <person name="Gabaldon T."/>
        </authorList>
    </citation>
    <scope>NUCLEOTIDE SEQUENCE</scope>
    <source>
        <strain evidence="13">CBS 10844</strain>
    </source>
</reference>
<feature type="compositionally biased region" description="Basic and acidic residues" evidence="11">
    <location>
        <begin position="116"/>
        <end position="129"/>
    </location>
</feature>
<evidence type="ECO:0000256" key="5">
    <source>
        <dbReference type="ARBA" id="ARBA00022763"/>
    </source>
</evidence>
<comment type="caution">
    <text evidence="13">The sequence shown here is derived from an EMBL/GenBank/DDBJ whole genome shotgun (WGS) entry which is preliminary data.</text>
</comment>
<dbReference type="GO" id="GO:0017116">
    <property type="term" value="F:single-stranded DNA helicase activity"/>
    <property type="evidence" value="ECO:0007669"/>
    <property type="project" value="TreeGrafter"/>
</dbReference>
<dbReference type="RefSeq" id="XP_049179653.1">
    <property type="nucleotide sequence ID" value="XM_049324658.1"/>
</dbReference>
<feature type="compositionally biased region" description="Acidic residues" evidence="11">
    <location>
        <begin position="718"/>
        <end position="727"/>
    </location>
</feature>
<keyword evidence="6 10" id="KW-0863">Zinc-finger</keyword>
<dbReference type="CDD" id="cd00009">
    <property type="entry name" value="AAA"/>
    <property type="match status" value="1"/>
</dbReference>
<feature type="compositionally biased region" description="Basic and acidic residues" evidence="11">
    <location>
        <begin position="28"/>
        <end position="37"/>
    </location>
</feature>
<feature type="region of interest" description="Disordered" evidence="11">
    <location>
        <begin position="26"/>
        <end position="49"/>
    </location>
</feature>
<dbReference type="Pfam" id="PF12002">
    <property type="entry name" value="MgsA_C"/>
    <property type="match status" value="1"/>
</dbReference>
<dbReference type="InterPro" id="IPR051314">
    <property type="entry name" value="AAA_ATPase_RarA/MGS1/WRNIP1"/>
</dbReference>
<dbReference type="InterPro" id="IPR027417">
    <property type="entry name" value="P-loop_NTPase"/>
</dbReference>
<comment type="similarity">
    <text evidence="1">Belongs to the AAA ATPase family. RarA/MGS1/WRNIP1 subfamily.</text>
</comment>
<dbReference type="GO" id="GO:0005634">
    <property type="term" value="C:nucleus"/>
    <property type="evidence" value="ECO:0007669"/>
    <property type="project" value="TreeGrafter"/>
</dbReference>
<dbReference type="GO" id="GO:0008047">
    <property type="term" value="F:enzyme activator activity"/>
    <property type="evidence" value="ECO:0007669"/>
    <property type="project" value="TreeGrafter"/>
</dbReference>
<feature type="compositionally biased region" description="Basic and acidic residues" evidence="11">
    <location>
        <begin position="71"/>
        <end position="83"/>
    </location>
</feature>
<dbReference type="PANTHER" id="PTHR13779:SF7">
    <property type="entry name" value="ATPASE WRNIP1"/>
    <property type="match status" value="1"/>
</dbReference>